<evidence type="ECO:0000259" key="5">
    <source>
        <dbReference type="Pfam" id="PF13193"/>
    </source>
</evidence>
<dbReference type="InterPro" id="IPR000873">
    <property type="entry name" value="AMP-dep_synth/lig_dom"/>
</dbReference>
<dbReference type="InterPro" id="IPR025110">
    <property type="entry name" value="AMP-bd_C"/>
</dbReference>
<dbReference type="eggNOG" id="COG0318">
    <property type="taxonomic scope" value="Bacteria"/>
</dbReference>
<name>A1WY21_HALHL</name>
<feature type="domain" description="AMP-dependent synthetase/ligase" evidence="4">
    <location>
        <begin position="104"/>
        <end position="243"/>
    </location>
</feature>
<dbReference type="InterPro" id="IPR045851">
    <property type="entry name" value="AMP-bd_C_sf"/>
</dbReference>
<feature type="domain" description="AMP-binding enzyme C-terminal" evidence="5">
    <location>
        <begin position="319"/>
        <end position="389"/>
    </location>
</feature>
<dbReference type="RefSeq" id="WP_011814605.1">
    <property type="nucleotide sequence ID" value="NC_008789.1"/>
</dbReference>
<dbReference type="KEGG" id="hha:Hhal_1819"/>
<dbReference type="Pfam" id="PF13193">
    <property type="entry name" value="AMP-binding_C"/>
    <property type="match status" value="1"/>
</dbReference>
<dbReference type="InterPro" id="IPR042099">
    <property type="entry name" value="ANL_N_sf"/>
</dbReference>
<dbReference type="GO" id="GO:0016207">
    <property type="term" value="F:4-coumarate-CoA ligase activity"/>
    <property type="evidence" value="ECO:0007669"/>
    <property type="project" value="UniProtKB-EC"/>
</dbReference>
<keyword evidence="1 6" id="KW-0436">Ligase</keyword>
<dbReference type="Gene3D" id="3.30.300.30">
    <property type="match status" value="1"/>
</dbReference>
<dbReference type="PANTHER" id="PTHR43352:SF1">
    <property type="entry name" value="ANTHRANILATE--COA LIGASE"/>
    <property type="match status" value="1"/>
</dbReference>
<dbReference type="OrthoDB" id="9787658at2"/>
<feature type="compositionally biased region" description="Low complexity" evidence="3">
    <location>
        <begin position="97"/>
        <end position="112"/>
    </location>
</feature>
<dbReference type="NCBIfam" id="TIGR02372">
    <property type="entry name" value="4_coum_CoA_lig"/>
    <property type="match status" value="1"/>
</dbReference>
<evidence type="ECO:0000256" key="2">
    <source>
        <dbReference type="NCBIfam" id="TIGR02372"/>
    </source>
</evidence>
<dbReference type="Gene3D" id="3.40.50.12780">
    <property type="entry name" value="N-terminal domain of ligase-like"/>
    <property type="match status" value="1"/>
</dbReference>
<feature type="region of interest" description="Disordered" evidence="3">
    <location>
        <begin position="97"/>
        <end position="117"/>
    </location>
</feature>
<reference evidence="6 7" key="2">
    <citation type="journal article" date="2013" name="Stand. Genomic Sci.">
        <title>Complete genome sequence of Halorhodospira halophila SL1.</title>
        <authorList>
            <person name="Challacombe J.F."/>
            <person name="Majid S."/>
            <person name="Deole R."/>
            <person name="Brettin T.S."/>
            <person name="Bruce D."/>
            <person name="Delano S.F."/>
            <person name="Detter J.C."/>
            <person name="Gleasner C.D."/>
            <person name="Han C.S."/>
            <person name="Misra M."/>
            <person name="Reitenga K.G."/>
            <person name="Mikhailova N."/>
            <person name="Woyke T."/>
            <person name="Pitluck S."/>
            <person name="Nolan M."/>
            <person name="Land M.L."/>
            <person name="Saunders E."/>
            <person name="Tapia R."/>
            <person name="Lapidus A."/>
            <person name="Ivanova N."/>
            <person name="Hoff W.D."/>
        </authorList>
    </citation>
    <scope>NUCLEOTIDE SEQUENCE [LARGE SCALE GENOMIC DNA]</scope>
    <source>
        <strain evidence="7">DSM 244 / SL1</strain>
    </source>
</reference>
<dbReference type="PANTHER" id="PTHR43352">
    <property type="entry name" value="ACETYL-COA SYNTHETASE"/>
    <property type="match status" value="1"/>
</dbReference>
<dbReference type="EC" id="6.2.1.12" evidence="2"/>
<sequence>MQGLNADEVLRLLRSLIPGELAEGRGHRNDPPEGTDICADTRLDHTPIRADSLDRLHLASALNRLFCLHETGVEDRLLTVRRIGDIAELIAEGSQHTSGLSFSTSGSTGTPQSHHHSWSALTQEAEALAAALGHHRRVIAWLPLHHLYGFVFGVALPRTLGSTVVESHEAPAALFRNPAPDDLIASVPARWRYLLDSDHRFPGGTGVSSTAPLEAACRHGLPRAGLDALVEVYGATETGGIGLRWAPAEDYRLLPYWQCNADGNLRRALPEGSAVTITPLDRLEWLDERVFRPRGRIDDIIQIGGVNVSPQHVARRFESHEAVAACAIRSHGEGSQRRLKAFIVPAHPETDPEELRQALETWAWEHLPAVERPTDLRIGPELPRNAMGKLQDWD</sequence>
<gene>
    <name evidence="6" type="ordered locus">Hhal_1819</name>
</gene>
<reference evidence="7" key="1">
    <citation type="submission" date="2006-12" db="EMBL/GenBank/DDBJ databases">
        <title>Complete sequence of Halorhodospira halophila SL1.</title>
        <authorList>
            <consortium name="US DOE Joint Genome Institute"/>
            <person name="Copeland A."/>
            <person name="Lucas S."/>
            <person name="Lapidus A."/>
            <person name="Barry K."/>
            <person name="Detter J.C."/>
            <person name="Glavina del Rio T."/>
            <person name="Hammon N."/>
            <person name="Israni S."/>
            <person name="Dalin E."/>
            <person name="Tice H."/>
            <person name="Pitluck S."/>
            <person name="Saunders E."/>
            <person name="Brettin T."/>
            <person name="Bruce D."/>
            <person name="Han C."/>
            <person name="Tapia R."/>
            <person name="Schmutz J."/>
            <person name="Larimer F."/>
            <person name="Land M."/>
            <person name="Hauser L."/>
            <person name="Kyrpides N."/>
            <person name="Mikhailova N."/>
            <person name="Hoff W."/>
            <person name="Richardson P."/>
        </authorList>
    </citation>
    <scope>NUCLEOTIDE SEQUENCE [LARGE SCALE GENOMIC DNA]</scope>
    <source>
        <strain evidence="7">DSM 244 / SL1</strain>
    </source>
</reference>
<dbReference type="Pfam" id="PF00501">
    <property type="entry name" value="AMP-binding"/>
    <property type="match status" value="1"/>
</dbReference>
<dbReference type="SUPFAM" id="SSF56801">
    <property type="entry name" value="Acetyl-CoA synthetase-like"/>
    <property type="match status" value="1"/>
</dbReference>
<evidence type="ECO:0000313" key="6">
    <source>
        <dbReference type="EMBL" id="ABM62583.1"/>
    </source>
</evidence>
<evidence type="ECO:0000256" key="1">
    <source>
        <dbReference type="ARBA" id="ARBA00022598"/>
    </source>
</evidence>
<accession>A1WY21</accession>
<protein>
    <recommendedName>
        <fullName evidence="2">4-coumarate--CoA ligase</fullName>
        <ecNumber evidence="2">6.2.1.12</ecNumber>
    </recommendedName>
</protein>
<evidence type="ECO:0000313" key="7">
    <source>
        <dbReference type="Proteomes" id="UP000000647"/>
    </source>
</evidence>
<dbReference type="GO" id="GO:0044550">
    <property type="term" value="P:secondary metabolite biosynthetic process"/>
    <property type="evidence" value="ECO:0007669"/>
    <property type="project" value="TreeGrafter"/>
</dbReference>
<evidence type="ECO:0000259" key="4">
    <source>
        <dbReference type="Pfam" id="PF00501"/>
    </source>
</evidence>
<proteinExistence type="predicted"/>
<dbReference type="EMBL" id="CP000544">
    <property type="protein sequence ID" value="ABM62583.1"/>
    <property type="molecule type" value="Genomic_DNA"/>
</dbReference>
<organism evidence="6 7">
    <name type="scientific">Halorhodospira halophila (strain DSM 244 / SL1)</name>
    <name type="common">Ectothiorhodospira halophila (strain DSM 244 / SL1)</name>
    <dbReference type="NCBI Taxonomy" id="349124"/>
    <lineage>
        <taxon>Bacteria</taxon>
        <taxon>Pseudomonadati</taxon>
        <taxon>Pseudomonadota</taxon>
        <taxon>Gammaproteobacteria</taxon>
        <taxon>Chromatiales</taxon>
        <taxon>Ectothiorhodospiraceae</taxon>
        <taxon>Halorhodospira</taxon>
    </lineage>
</organism>
<evidence type="ECO:0000256" key="3">
    <source>
        <dbReference type="SAM" id="MobiDB-lite"/>
    </source>
</evidence>
<dbReference type="AlphaFoldDB" id="A1WY21"/>
<dbReference type="GO" id="GO:0009698">
    <property type="term" value="P:phenylpropanoid metabolic process"/>
    <property type="evidence" value="ECO:0007669"/>
    <property type="project" value="InterPro"/>
</dbReference>
<dbReference type="Proteomes" id="UP000000647">
    <property type="component" value="Chromosome"/>
</dbReference>
<keyword evidence="7" id="KW-1185">Reference proteome</keyword>
<dbReference type="InterPro" id="IPR012743">
    <property type="entry name" value="4_coum_CoA_lig"/>
</dbReference>
<dbReference type="STRING" id="349124.Hhal_1819"/>
<dbReference type="HOGENOM" id="CLU_660180_0_0_6"/>